<evidence type="ECO:0000313" key="4">
    <source>
        <dbReference type="Proteomes" id="UP000287972"/>
    </source>
</evidence>
<name>A0A428RMK6_9HYPO</name>
<evidence type="ECO:0000259" key="2">
    <source>
        <dbReference type="PROSITE" id="PS50011"/>
    </source>
</evidence>
<evidence type="ECO:0000256" key="1">
    <source>
        <dbReference type="SAM" id="MobiDB-lite"/>
    </source>
</evidence>
<dbReference type="InterPro" id="IPR011009">
    <property type="entry name" value="Kinase-like_dom_sf"/>
</dbReference>
<proteinExistence type="predicted"/>
<dbReference type="PROSITE" id="PS50011">
    <property type="entry name" value="PROTEIN_KINASE_DOM"/>
    <property type="match status" value="1"/>
</dbReference>
<accession>A0A428RMK6</accession>
<dbReference type="InterPro" id="IPR000719">
    <property type="entry name" value="Prot_kinase_dom"/>
</dbReference>
<keyword evidence="4" id="KW-1185">Reference proteome</keyword>
<feature type="region of interest" description="Disordered" evidence="1">
    <location>
        <begin position="1"/>
        <end position="108"/>
    </location>
</feature>
<dbReference type="AlphaFoldDB" id="A0A428RMK6"/>
<dbReference type="Proteomes" id="UP000287972">
    <property type="component" value="Unassembled WGS sequence"/>
</dbReference>
<gene>
    <name evidence="3" type="ORF">CEP51_007928</name>
</gene>
<feature type="compositionally biased region" description="Basic and acidic residues" evidence="1">
    <location>
        <begin position="83"/>
        <end position="108"/>
    </location>
</feature>
<feature type="domain" description="Protein kinase" evidence="2">
    <location>
        <begin position="523"/>
        <end position="814"/>
    </location>
</feature>
<dbReference type="InterPro" id="IPR052396">
    <property type="entry name" value="Meiotic_Drive_Suppr_Kinase"/>
</dbReference>
<evidence type="ECO:0000313" key="3">
    <source>
        <dbReference type="EMBL" id="RSL78766.1"/>
    </source>
</evidence>
<dbReference type="GO" id="GO:0004672">
    <property type="term" value="F:protein kinase activity"/>
    <property type="evidence" value="ECO:0007669"/>
    <property type="project" value="InterPro"/>
</dbReference>
<dbReference type="PANTHER" id="PTHR37171">
    <property type="entry name" value="SERINE/THREONINE-PROTEIN KINASE YRZF-RELATED"/>
    <property type="match status" value="1"/>
</dbReference>
<feature type="compositionally biased region" description="Low complexity" evidence="1">
    <location>
        <begin position="483"/>
        <end position="495"/>
    </location>
</feature>
<dbReference type="PANTHER" id="PTHR37171:SF1">
    <property type="entry name" value="SERINE_THREONINE-PROTEIN KINASE YRZF-RELATED"/>
    <property type="match status" value="1"/>
</dbReference>
<dbReference type="Gene3D" id="1.10.510.10">
    <property type="entry name" value="Transferase(Phosphotransferase) domain 1"/>
    <property type="match status" value="1"/>
</dbReference>
<feature type="region of interest" description="Disordered" evidence="1">
    <location>
        <begin position="766"/>
        <end position="791"/>
    </location>
</feature>
<protein>
    <recommendedName>
        <fullName evidence="2">Protein kinase domain-containing protein</fullName>
    </recommendedName>
</protein>
<dbReference type="GO" id="GO:0005524">
    <property type="term" value="F:ATP binding"/>
    <property type="evidence" value="ECO:0007669"/>
    <property type="project" value="InterPro"/>
</dbReference>
<feature type="compositionally biased region" description="Basic and acidic residues" evidence="1">
    <location>
        <begin position="1"/>
        <end position="75"/>
    </location>
</feature>
<dbReference type="EMBL" id="NKCL01000197">
    <property type="protein sequence ID" value="RSL78766.1"/>
    <property type="molecule type" value="Genomic_DNA"/>
</dbReference>
<feature type="compositionally biased region" description="Polar residues" evidence="1">
    <location>
        <begin position="520"/>
        <end position="534"/>
    </location>
</feature>
<dbReference type="SUPFAM" id="SSF56112">
    <property type="entry name" value="Protein kinase-like (PK-like)"/>
    <property type="match status" value="1"/>
</dbReference>
<feature type="region of interest" description="Disordered" evidence="1">
    <location>
        <begin position="483"/>
        <end position="541"/>
    </location>
</feature>
<feature type="compositionally biased region" description="Basic and acidic residues" evidence="1">
    <location>
        <begin position="501"/>
        <end position="515"/>
    </location>
</feature>
<feature type="compositionally biased region" description="Basic and acidic residues" evidence="1">
    <location>
        <begin position="770"/>
        <end position="779"/>
    </location>
</feature>
<reference evidence="3 4" key="1">
    <citation type="submission" date="2017-06" db="EMBL/GenBank/DDBJ databases">
        <title>Comparative genomic analysis of Ambrosia Fusariam Clade fungi.</title>
        <authorList>
            <person name="Stajich J.E."/>
            <person name="Carrillo J."/>
            <person name="Kijimoto T."/>
            <person name="Eskalen A."/>
            <person name="O'Donnell K."/>
            <person name="Kasson M."/>
        </authorList>
    </citation>
    <scope>NUCLEOTIDE SEQUENCE [LARGE SCALE GENOMIC DNA]</scope>
    <source>
        <strain evidence="3 4">NRRL62606</strain>
    </source>
</reference>
<sequence>MDGPKSVEELMRLLREAEQRAEEEARRRQEAEQRADREEKRAEEEARRRQEAQQRFEKAARGRQEAQQRAEEARKAHQQKMRRLTEETTRIEQETRRRREETTRIEQETRRRIEQNRLTTLGEYLTACHTSVSPRFSIATHSRLTSKGPINPRPKWCPKNLSPWSDFLDQQRTTFSTLYDSFPTDRRVFESRCFLAGMGNRMSLRPVANEKTLEYFLDISVMDPVRAIVRQLKLVEEVGRAFQIGDGVIFKNSPHALSDGADEVVERETQDLATSVQTPDHRTDLNKLRPDQICVYRSDNTLTPRHSMVYVCEYKPPHKLTAAQLRFGLRSMDIYKEVMSRPTIPTSMDPLTRFRHHAEKLTASAITQTYHYMIESGLEYGLLTTGQAIVFLKIDWDKPETLYYHLAEPDSEVSAHPDDIDICSAVGQYLAFTLMALNSPEERRGNRQEERRGATEKLKTWTEDFESILASMSEDDRSASLASLKSSSAFSRASRPTTYEGIDRTPKRAGREPSDAPKTLGTTNTEQSTGQGTRRSQRLAQKRGQYCTQKCLLGMARGDLVDPKCPNVALHCKSRDPARVRHPVNHDEWLRLLRKQLEQSLDDGVRPLDEGGARGALFQVTLLAYGYTFISKGTVRAFIKDLEHEAAVYERLKPIQGVHVPVFLGAIDLRSMNKIYYYDHRVYVVHMTFLSWGGCRIDTADDMNRPLEDEATRSLRAMHQEGVVHKDVRLPNMLFNSEIKGVMVIDFERALLLEPPQRPLAQLVPRKRARESEGMDVKKVTGGSSKRQRAHGGFSEDIHLAKIAFWEWNARCGK</sequence>
<organism evidence="3 4">
    <name type="scientific">Fusarium floridanum</name>
    <dbReference type="NCBI Taxonomy" id="1325733"/>
    <lineage>
        <taxon>Eukaryota</taxon>
        <taxon>Fungi</taxon>
        <taxon>Dikarya</taxon>
        <taxon>Ascomycota</taxon>
        <taxon>Pezizomycotina</taxon>
        <taxon>Sordariomycetes</taxon>
        <taxon>Hypocreomycetidae</taxon>
        <taxon>Hypocreales</taxon>
        <taxon>Nectriaceae</taxon>
        <taxon>Fusarium</taxon>
        <taxon>Fusarium solani species complex</taxon>
    </lineage>
</organism>
<comment type="caution">
    <text evidence="3">The sequence shown here is derived from an EMBL/GenBank/DDBJ whole genome shotgun (WGS) entry which is preliminary data.</text>
</comment>